<dbReference type="PANTHER" id="PTHR34002:SF9">
    <property type="entry name" value="XYLOGLUCAN-SPECIFIC ENDO-BETA-1,4-GLUCANASE A"/>
    <property type="match status" value="1"/>
</dbReference>
<evidence type="ECO:0008006" key="5">
    <source>
        <dbReference type="Google" id="ProtNLM"/>
    </source>
</evidence>
<organism evidence="3 4">
    <name type="scientific">Hortaea werneckii</name>
    <name type="common">Black yeast</name>
    <name type="synonym">Cladosporium werneckii</name>
    <dbReference type="NCBI Taxonomy" id="91943"/>
    <lineage>
        <taxon>Eukaryota</taxon>
        <taxon>Fungi</taxon>
        <taxon>Dikarya</taxon>
        <taxon>Ascomycota</taxon>
        <taxon>Pezizomycotina</taxon>
        <taxon>Dothideomycetes</taxon>
        <taxon>Dothideomycetidae</taxon>
        <taxon>Mycosphaerellales</taxon>
        <taxon>Teratosphaeriaceae</taxon>
        <taxon>Hortaea</taxon>
    </lineage>
</organism>
<dbReference type="Gene3D" id="2.60.120.180">
    <property type="match status" value="1"/>
</dbReference>
<evidence type="ECO:0000256" key="2">
    <source>
        <dbReference type="RuleBase" id="RU361163"/>
    </source>
</evidence>
<dbReference type="GO" id="GO:0000272">
    <property type="term" value="P:polysaccharide catabolic process"/>
    <property type="evidence" value="ECO:0007669"/>
    <property type="project" value="UniProtKB-KW"/>
</dbReference>
<accession>A0A3M7EEX7</accession>
<dbReference type="InterPro" id="IPR013320">
    <property type="entry name" value="ConA-like_dom_sf"/>
</dbReference>
<keyword evidence="2" id="KW-0326">Glycosidase</keyword>
<comment type="similarity">
    <text evidence="1 2">Belongs to the glycosyl hydrolase 12 (cellulase H) family.</text>
</comment>
<keyword evidence="2" id="KW-0624">Polysaccharide degradation</keyword>
<reference evidence="3 4" key="1">
    <citation type="journal article" date="2018" name="BMC Genomics">
        <title>Genomic evidence for intraspecific hybridization in a clonal and extremely halotolerant yeast.</title>
        <authorList>
            <person name="Gostincar C."/>
            <person name="Stajich J.E."/>
            <person name="Zupancic J."/>
            <person name="Zalar P."/>
            <person name="Gunde-Cimerman N."/>
        </authorList>
    </citation>
    <scope>NUCLEOTIDE SEQUENCE [LARGE SCALE GENOMIC DNA]</scope>
    <source>
        <strain evidence="3 4">EXF-2682</strain>
    </source>
</reference>
<evidence type="ECO:0000313" key="3">
    <source>
        <dbReference type="EMBL" id="RMY75142.1"/>
    </source>
</evidence>
<dbReference type="InterPro" id="IPR002594">
    <property type="entry name" value="GH12"/>
</dbReference>
<dbReference type="Proteomes" id="UP000269276">
    <property type="component" value="Unassembled WGS sequence"/>
</dbReference>
<gene>
    <name evidence="3" type="ORF">D0863_02788</name>
</gene>
<dbReference type="VEuPathDB" id="FungiDB:BTJ68_08170"/>
<dbReference type="InterPro" id="IPR013319">
    <property type="entry name" value="GH11/12"/>
</dbReference>
<dbReference type="GO" id="GO:0008810">
    <property type="term" value="F:cellulase activity"/>
    <property type="evidence" value="ECO:0007669"/>
    <property type="project" value="InterPro"/>
</dbReference>
<protein>
    <recommendedName>
        <fullName evidence="5">Glycoside hydrolase family 12 protein</fullName>
    </recommendedName>
</protein>
<dbReference type="EMBL" id="QWIP01000062">
    <property type="protein sequence ID" value="RMY75142.1"/>
    <property type="molecule type" value="Genomic_DNA"/>
</dbReference>
<dbReference type="OrthoDB" id="95118at2759"/>
<evidence type="ECO:0000256" key="1">
    <source>
        <dbReference type="ARBA" id="ARBA00005519"/>
    </source>
</evidence>
<keyword evidence="2" id="KW-0119">Carbohydrate metabolism</keyword>
<evidence type="ECO:0000313" key="4">
    <source>
        <dbReference type="Proteomes" id="UP000269276"/>
    </source>
</evidence>
<dbReference type="AlphaFoldDB" id="A0A3M7EEX7"/>
<dbReference type="SUPFAM" id="SSF49899">
    <property type="entry name" value="Concanavalin A-like lectins/glucanases"/>
    <property type="match status" value="1"/>
</dbReference>
<sequence length="264" mass="27799">MKKVIDTKNKMKFTSAVATASLAAIAAAAPSKTITKRADSCGQWASIQTGNYVLYNDLWGQDNAESGQGCVGVDSLSGNSIAWHSTWTWNGGNAIKSYPNVVVNSAEDLTIGSISSMQSTWDWDYSGTNLNLDVAYDIFTSSTAGGSNEYEVMIWLSSMGAVGPISANYGADGSATPIATVDLAGYSWNVYSGSNGVNAVFSFLPVSGNDINSFNGDVYEFISYLIDNQGLPSSQYLISAGAGTEPTTGQDAVFTVTDYSMTIA</sequence>
<dbReference type="PANTHER" id="PTHR34002">
    <property type="entry name" value="BLR1656 PROTEIN"/>
    <property type="match status" value="1"/>
</dbReference>
<dbReference type="Pfam" id="PF01670">
    <property type="entry name" value="Glyco_hydro_12"/>
    <property type="match status" value="1"/>
</dbReference>
<name>A0A3M7EEX7_HORWE</name>
<comment type="caution">
    <text evidence="3">The sequence shown here is derived from an EMBL/GenBank/DDBJ whole genome shotgun (WGS) entry which is preliminary data.</text>
</comment>
<proteinExistence type="inferred from homology"/>
<keyword evidence="2" id="KW-0378">Hydrolase</keyword>